<protein>
    <submittedName>
        <fullName evidence="1">Uncharacterized protein</fullName>
    </submittedName>
</protein>
<comment type="caution">
    <text evidence="1">The sequence shown here is derived from an EMBL/GenBank/DDBJ whole genome shotgun (WGS) entry which is preliminary data.</text>
</comment>
<dbReference type="EMBL" id="CM056814">
    <property type="protein sequence ID" value="KAJ8626390.1"/>
    <property type="molecule type" value="Genomic_DNA"/>
</dbReference>
<accession>A0ACC2KZF1</accession>
<dbReference type="Proteomes" id="UP001234297">
    <property type="component" value="Chromosome 6"/>
</dbReference>
<proteinExistence type="predicted"/>
<reference evidence="1 2" key="1">
    <citation type="journal article" date="2022" name="Hortic Res">
        <title>A haplotype resolved chromosomal level avocado genome allows analysis of novel avocado genes.</title>
        <authorList>
            <person name="Nath O."/>
            <person name="Fletcher S.J."/>
            <person name="Hayward A."/>
            <person name="Shaw L.M."/>
            <person name="Masouleh A.K."/>
            <person name="Furtado A."/>
            <person name="Henry R.J."/>
            <person name="Mitter N."/>
        </authorList>
    </citation>
    <scope>NUCLEOTIDE SEQUENCE [LARGE SCALE GENOMIC DNA]</scope>
    <source>
        <strain evidence="2">cv. Hass</strain>
    </source>
</reference>
<keyword evidence="2" id="KW-1185">Reference proteome</keyword>
<name>A0ACC2KZF1_PERAE</name>
<evidence type="ECO:0000313" key="2">
    <source>
        <dbReference type="Proteomes" id="UP001234297"/>
    </source>
</evidence>
<evidence type="ECO:0000313" key="1">
    <source>
        <dbReference type="EMBL" id="KAJ8626390.1"/>
    </source>
</evidence>
<organism evidence="1 2">
    <name type="scientific">Persea americana</name>
    <name type="common">Avocado</name>
    <dbReference type="NCBI Taxonomy" id="3435"/>
    <lineage>
        <taxon>Eukaryota</taxon>
        <taxon>Viridiplantae</taxon>
        <taxon>Streptophyta</taxon>
        <taxon>Embryophyta</taxon>
        <taxon>Tracheophyta</taxon>
        <taxon>Spermatophyta</taxon>
        <taxon>Magnoliopsida</taxon>
        <taxon>Magnoliidae</taxon>
        <taxon>Laurales</taxon>
        <taxon>Lauraceae</taxon>
        <taxon>Persea</taxon>
    </lineage>
</organism>
<gene>
    <name evidence="1" type="ORF">MRB53_019697</name>
</gene>
<sequence length="488" mass="52433">MAFDASAALAARQKVQNFLNAACTGNLDLLKSKIEVTACNFMGFDVSFSFSLKVLIFFKLELGQQLGEGKGLAGTVADVKDANKRGALHFAAREGKTEVCKYLIEELKLEIDVKDDDGETPLIHATRQGHFATAKYLLDHGADPAASSELGATPLHHAAGIGNIELLKLLISKGIDIDSQSDAGTPLIWAAGHGQQDAVKVLLEQYANPNVETDDNITPLLSAVAAGSVHCLELLIQAGAVANISAGGATPLHIAADIGSTEIITCLLKAGADPDFCDEDGLKPIQVAAARGNRGAVEVLFPVTSPTQTHPDWTIDGIIKDEAAKQQEEIRSSTEADRPKKMEPQKQDVVKVTPEVKKKSSEAKSVGDDAFKRKDFLVAVDAYTQAIDLDPTDATLLSNRSLCWIRLGQADHALADAKACRALRPDWPKACYREGAALRLLQRFDEAASAFYEGVKLDPENKELVNAFREAVEGGRKFHGTDKQNSKE</sequence>